<reference evidence="2 3" key="1">
    <citation type="submission" date="2024-09" db="EMBL/GenBank/DDBJ databases">
        <authorList>
            <person name="Sun Q."/>
            <person name="Mori K."/>
        </authorList>
    </citation>
    <scope>NUCLEOTIDE SEQUENCE [LARGE SCALE GENOMIC DNA]</scope>
    <source>
        <strain evidence="2 3">NCAIM B.02610</strain>
    </source>
</reference>
<gene>
    <name evidence="2" type="ORF">ACFFHM_01635</name>
</gene>
<name>A0ABV6K7I6_9BACI</name>
<evidence type="ECO:0000313" key="3">
    <source>
        <dbReference type="Proteomes" id="UP001589838"/>
    </source>
</evidence>
<keyword evidence="3" id="KW-1185">Reference proteome</keyword>
<proteinExistence type="predicted"/>
<evidence type="ECO:0008006" key="4">
    <source>
        <dbReference type="Google" id="ProtNLM"/>
    </source>
</evidence>
<sequence>MGEVQQLKVAYDMSLLKKQIREYQLENELLVRENQLLKQQLRVLKWRSGRKE</sequence>
<evidence type="ECO:0000256" key="1">
    <source>
        <dbReference type="SAM" id="Coils"/>
    </source>
</evidence>
<organism evidence="2 3">
    <name type="scientific">Halalkalibacter kiskunsagensis</name>
    <dbReference type="NCBI Taxonomy" id="1548599"/>
    <lineage>
        <taxon>Bacteria</taxon>
        <taxon>Bacillati</taxon>
        <taxon>Bacillota</taxon>
        <taxon>Bacilli</taxon>
        <taxon>Bacillales</taxon>
        <taxon>Bacillaceae</taxon>
        <taxon>Halalkalibacter</taxon>
    </lineage>
</organism>
<evidence type="ECO:0000313" key="2">
    <source>
        <dbReference type="EMBL" id="MFC0469272.1"/>
    </source>
</evidence>
<dbReference type="Proteomes" id="UP001589838">
    <property type="component" value="Unassembled WGS sequence"/>
</dbReference>
<accession>A0ABV6K7I6</accession>
<comment type="caution">
    <text evidence="2">The sequence shown here is derived from an EMBL/GenBank/DDBJ whole genome shotgun (WGS) entry which is preliminary data.</text>
</comment>
<keyword evidence="1" id="KW-0175">Coiled coil</keyword>
<protein>
    <recommendedName>
        <fullName evidence="4">Transposase</fullName>
    </recommendedName>
</protein>
<dbReference type="EMBL" id="JBHLUX010000004">
    <property type="protein sequence ID" value="MFC0469272.1"/>
    <property type="molecule type" value="Genomic_DNA"/>
</dbReference>
<dbReference type="RefSeq" id="WP_335963029.1">
    <property type="nucleotide sequence ID" value="NZ_JAXBLX010000039.1"/>
</dbReference>
<feature type="coiled-coil region" evidence="1">
    <location>
        <begin position="13"/>
        <end position="40"/>
    </location>
</feature>